<dbReference type="RefSeq" id="WP_138727658.1">
    <property type="nucleotide sequence ID" value="NZ_SRMP02000001.1"/>
</dbReference>
<dbReference type="PANTHER" id="PTHR30349">
    <property type="entry name" value="PHAGE INTEGRASE-RELATED"/>
    <property type="match status" value="1"/>
</dbReference>
<evidence type="ECO:0000256" key="3">
    <source>
        <dbReference type="ARBA" id="ARBA00023172"/>
    </source>
</evidence>
<name>A0ABW9JCC4_9SPHI</name>
<dbReference type="Pfam" id="PF00589">
    <property type="entry name" value="Phage_integrase"/>
    <property type="match status" value="1"/>
</dbReference>
<keyword evidence="6" id="KW-1185">Reference proteome</keyword>
<evidence type="ECO:0000256" key="2">
    <source>
        <dbReference type="ARBA" id="ARBA00023125"/>
    </source>
</evidence>
<dbReference type="Gene3D" id="1.10.150.130">
    <property type="match status" value="1"/>
</dbReference>
<dbReference type="EMBL" id="SRMP02000001">
    <property type="protein sequence ID" value="MFN0290063.1"/>
    <property type="molecule type" value="Genomic_DNA"/>
</dbReference>
<accession>A0ABW9JCC4</accession>
<dbReference type="SUPFAM" id="SSF56349">
    <property type="entry name" value="DNA breaking-rejoining enzymes"/>
    <property type="match status" value="1"/>
</dbReference>
<dbReference type="InterPro" id="IPR050090">
    <property type="entry name" value="Tyrosine_recombinase_XerCD"/>
</dbReference>
<keyword evidence="3" id="KW-0233">DNA recombination</keyword>
<organism evidence="5 6">
    <name type="scientific">Pedobacter helvus</name>
    <dbReference type="NCBI Taxonomy" id="2563444"/>
    <lineage>
        <taxon>Bacteria</taxon>
        <taxon>Pseudomonadati</taxon>
        <taxon>Bacteroidota</taxon>
        <taxon>Sphingobacteriia</taxon>
        <taxon>Sphingobacteriales</taxon>
        <taxon>Sphingobacteriaceae</taxon>
        <taxon>Pedobacter</taxon>
    </lineage>
</organism>
<evidence type="ECO:0000256" key="1">
    <source>
        <dbReference type="ARBA" id="ARBA00008857"/>
    </source>
</evidence>
<proteinExistence type="inferred from homology"/>
<dbReference type="Gene3D" id="1.10.443.10">
    <property type="entry name" value="Intergrase catalytic core"/>
    <property type="match status" value="1"/>
</dbReference>
<protein>
    <submittedName>
        <fullName evidence="5">Tyrosine-type recombinase/integrase</fullName>
    </submittedName>
</protein>
<sequence>MAKKDARGKYSHYELGVYKGIYFKLVVPSKFNKDKYPNYYIQYDGSKKYYVGIKENYRSYRTLELHLQTLEHLVERFLPSINDIISAFKQQMCLDKPTRMSEMVTEAINKFYKQQVKLFEIGEMVDITDYRDRNKKLNDYFVNHLGDKLKLSDLNKDVWSEFRFYLLANYKIKSNSTVNQYIVYVKSFYNWLQNDEELNIINHAMKLKRLDTSKQKVKYDFVPHELINDYLDTLKSDVRWLRLNIISLLVYENAKRPVQAYRLQAKDIDLDNRVLYLTAKSRSKGKEATYISEELAELIKIVYDNTIANGQLIEPDDYLLGGRNRFKKGGKEISQGDIRDTQIVKFRNMYPRFKDILIYSLKHTTITTVAQHDLGLAQRMANHSNQSTTEIYNRSKHSSNAIPRNRLLNDFKDK</sequence>
<feature type="domain" description="Tyr recombinase" evidence="4">
    <location>
        <begin position="217"/>
        <end position="408"/>
    </location>
</feature>
<dbReference type="InterPro" id="IPR010998">
    <property type="entry name" value="Integrase_recombinase_N"/>
</dbReference>
<comment type="similarity">
    <text evidence="1">Belongs to the 'phage' integrase family.</text>
</comment>
<reference evidence="5 6" key="1">
    <citation type="submission" date="2024-12" db="EMBL/GenBank/DDBJ databases">
        <authorList>
            <person name="Hu S."/>
        </authorList>
    </citation>
    <scope>NUCLEOTIDE SEQUENCE [LARGE SCALE GENOMIC DNA]</scope>
    <source>
        <strain evidence="5 6">P-25</strain>
    </source>
</reference>
<evidence type="ECO:0000313" key="5">
    <source>
        <dbReference type="EMBL" id="MFN0290063.1"/>
    </source>
</evidence>
<dbReference type="InterPro" id="IPR002104">
    <property type="entry name" value="Integrase_catalytic"/>
</dbReference>
<dbReference type="PANTHER" id="PTHR30349:SF41">
    <property type="entry name" value="INTEGRASE_RECOMBINASE PROTEIN MJ0367-RELATED"/>
    <property type="match status" value="1"/>
</dbReference>
<dbReference type="Proteomes" id="UP001517367">
    <property type="component" value="Unassembled WGS sequence"/>
</dbReference>
<gene>
    <name evidence="5" type="ORF">E5L68_001595</name>
</gene>
<dbReference type="InterPro" id="IPR013762">
    <property type="entry name" value="Integrase-like_cat_sf"/>
</dbReference>
<dbReference type="PROSITE" id="PS51898">
    <property type="entry name" value="TYR_RECOMBINASE"/>
    <property type="match status" value="1"/>
</dbReference>
<keyword evidence="2" id="KW-0238">DNA-binding</keyword>
<dbReference type="InterPro" id="IPR011010">
    <property type="entry name" value="DNA_brk_join_enz"/>
</dbReference>
<comment type="caution">
    <text evidence="5">The sequence shown here is derived from an EMBL/GenBank/DDBJ whole genome shotgun (WGS) entry which is preliminary data.</text>
</comment>
<evidence type="ECO:0000313" key="6">
    <source>
        <dbReference type="Proteomes" id="UP001517367"/>
    </source>
</evidence>
<evidence type="ECO:0000259" key="4">
    <source>
        <dbReference type="PROSITE" id="PS51898"/>
    </source>
</evidence>